<evidence type="ECO:0000313" key="2">
    <source>
        <dbReference type="EMBL" id="EKX48773.1"/>
    </source>
</evidence>
<dbReference type="EnsemblProtists" id="EKX48773">
    <property type="protein sequence ID" value="EKX48773"/>
    <property type="gene ID" value="GUITHDRAFT_105401"/>
</dbReference>
<dbReference type="AlphaFoldDB" id="L1JJU3"/>
<dbReference type="SUPFAM" id="SSF46565">
    <property type="entry name" value="Chaperone J-domain"/>
    <property type="match status" value="1"/>
</dbReference>
<sequence length="569" mass="64337">MAEDLEAAVRLLVPTLGYSGCLEDFSNASLIALRDELDRLPGLLPRLYRTWSLKAHPDKGGNEETFKRVTEAKDNLPRLLSRRIEEMEGQKHAETQRRMAERIRERRRVQAVEQGEAKAREHGKRAVGEALQHWMGATRVERRVYKKACEAGRRAMMRWMRMLHRPSQQERQCTALVERDAGTSEVKSAQACGQEMSRGSSFRKEAERSKAAQIPQAGARCETMEQLQHLRREAALERPKTAPDRSQSRPSQAASREPYRPRRNRQGSDKQSSSWAQNIFSFLNNLITGMASKKQENASEKDLEDLIVPALQSLLHGTAADGKQQDVRDLLSNLGDHVQFMEDKDSRTTLCLRHTYELLYNFVHSLPSPHALPPPSADVNANDDHHRLPRVMSYRPKSRQVHQIKTALVNLSSSAALEPDTLQELDRAGSEWVRVLDELTSSCELLRLEGPDARGREQGQGDQLLDVDARCMQWDDAYASMREMEDESCVRVHMEGMIGLVRRISEKGVKARVQEEARRHEARAMELVKDVKGWLETIQGDIIEDGDRKEAKGSSTSAATGSRGCGIVL</sequence>
<dbReference type="PaxDb" id="55529-EKX48773"/>
<evidence type="ECO:0000256" key="1">
    <source>
        <dbReference type="SAM" id="MobiDB-lite"/>
    </source>
</evidence>
<reference evidence="3" key="3">
    <citation type="submission" date="2015-06" db="UniProtKB">
        <authorList>
            <consortium name="EnsemblProtists"/>
        </authorList>
    </citation>
    <scope>IDENTIFICATION</scope>
</reference>
<evidence type="ECO:0000313" key="4">
    <source>
        <dbReference type="Proteomes" id="UP000011087"/>
    </source>
</evidence>
<dbReference type="RefSeq" id="XP_005835753.1">
    <property type="nucleotide sequence ID" value="XM_005835696.1"/>
</dbReference>
<feature type="region of interest" description="Disordered" evidence="1">
    <location>
        <begin position="181"/>
        <end position="273"/>
    </location>
</feature>
<reference evidence="4" key="2">
    <citation type="submission" date="2012-11" db="EMBL/GenBank/DDBJ databases">
        <authorList>
            <person name="Kuo A."/>
            <person name="Curtis B.A."/>
            <person name="Tanifuji G."/>
            <person name="Burki F."/>
            <person name="Gruber A."/>
            <person name="Irimia M."/>
            <person name="Maruyama S."/>
            <person name="Arias M.C."/>
            <person name="Ball S.G."/>
            <person name="Gile G.H."/>
            <person name="Hirakawa Y."/>
            <person name="Hopkins J.F."/>
            <person name="Rensing S.A."/>
            <person name="Schmutz J."/>
            <person name="Symeonidi A."/>
            <person name="Elias M."/>
            <person name="Eveleigh R.J."/>
            <person name="Herman E.K."/>
            <person name="Klute M.J."/>
            <person name="Nakayama T."/>
            <person name="Obornik M."/>
            <person name="Reyes-Prieto A."/>
            <person name="Armbrust E.V."/>
            <person name="Aves S.J."/>
            <person name="Beiko R.G."/>
            <person name="Coutinho P."/>
            <person name="Dacks J.B."/>
            <person name="Durnford D.G."/>
            <person name="Fast N.M."/>
            <person name="Green B.R."/>
            <person name="Grisdale C."/>
            <person name="Hempe F."/>
            <person name="Henrissat B."/>
            <person name="Hoppner M.P."/>
            <person name="Ishida K.-I."/>
            <person name="Kim E."/>
            <person name="Koreny L."/>
            <person name="Kroth P.G."/>
            <person name="Liu Y."/>
            <person name="Malik S.-B."/>
            <person name="Maier U.G."/>
            <person name="McRose D."/>
            <person name="Mock T."/>
            <person name="Neilson J.A."/>
            <person name="Onodera N.T."/>
            <person name="Poole A.M."/>
            <person name="Pritham E.J."/>
            <person name="Richards T.A."/>
            <person name="Rocap G."/>
            <person name="Roy S.W."/>
            <person name="Sarai C."/>
            <person name="Schaack S."/>
            <person name="Shirato S."/>
            <person name="Slamovits C.H."/>
            <person name="Spencer D.F."/>
            <person name="Suzuki S."/>
            <person name="Worden A.Z."/>
            <person name="Zauner S."/>
            <person name="Barry K."/>
            <person name="Bell C."/>
            <person name="Bharti A.K."/>
            <person name="Crow J.A."/>
            <person name="Grimwood J."/>
            <person name="Kramer R."/>
            <person name="Lindquist E."/>
            <person name="Lucas S."/>
            <person name="Salamov A."/>
            <person name="McFadden G.I."/>
            <person name="Lane C.E."/>
            <person name="Keeling P.J."/>
            <person name="Gray M.W."/>
            <person name="Grigoriev I.V."/>
            <person name="Archibald J.M."/>
        </authorList>
    </citation>
    <scope>NUCLEOTIDE SEQUENCE</scope>
    <source>
        <strain evidence="4">CCMP2712</strain>
    </source>
</reference>
<accession>L1JJU3</accession>
<dbReference type="InterPro" id="IPR036869">
    <property type="entry name" value="J_dom_sf"/>
</dbReference>
<evidence type="ECO:0008006" key="5">
    <source>
        <dbReference type="Google" id="ProtNLM"/>
    </source>
</evidence>
<organism evidence="2">
    <name type="scientific">Guillardia theta (strain CCMP2712)</name>
    <name type="common">Cryptophyte</name>
    <dbReference type="NCBI Taxonomy" id="905079"/>
    <lineage>
        <taxon>Eukaryota</taxon>
        <taxon>Cryptophyceae</taxon>
        <taxon>Pyrenomonadales</taxon>
        <taxon>Geminigeraceae</taxon>
        <taxon>Guillardia</taxon>
    </lineage>
</organism>
<feature type="compositionally biased region" description="Low complexity" evidence="1">
    <location>
        <begin position="553"/>
        <end position="562"/>
    </location>
</feature>
<proteinExistence type="predicted"/>
<dbReference type="Gene3D" id="1.10.287.110">
    <property type="entry name" value="DnaJ domain"/>
    <property type="match status" value="1"/>
</dbReference>
<keyword evidence="4" id="KW-1185">Reference proteome</keyword>
<dbReference type="HOGENOM" id="CLU_479373_0_0_1"/>
<dbReference type="Proteomes" id="UP000011087">
    <property type="component" value="Unassembled WGS sequence"/>
</dbReference>
<protein>
    <recommendedName>
        <fullName evidence="5">J domain-containing protein</fullName>
    </recommendedName>
</protein>
<reference evidence="2 4" key="1">
    <citation type="journal article" date="2012" name="Nature">
        <title>Algal genomes reveal evolutionary mosaicism and the fate of nucleomorphs.</title>
        <authorList>
            <consortium name="DOE Joint Genome Institute"/>
            <person name="Curtis B.A."/>
            <person name="Tanifuji G."/>
            <person name="Burki F."/>
            <person name="Gruber A."/>
            <person name="Irimia M."/>
            <person name="Maruyama S."/>
            <person name="Arias M.C."/>
            <person name="Ball S.G."/>
            <person name="Gile G.H."/>
            <person name="Hirakawa Y."/>
            <person name="Hopkins J.F."/>
            <person name="Kuo A."/>
            <person name="Rensing S.A."/>
            <person name="Schmutz J."/>
            <person name="Symeonidi A."/>
            <person name="Elias M."/>
            <person name="Eveleigh R.J."/>
            <person name="Herman E.K."/>
            <person name="Klute M.J."/>
            <person name="Nakayama T."/>
            <person name="Obornik M."/>
            <person name="Reyes-Prieto A."/>
            <person name="Armbrust E.V."/>
            <person name="Aves S.J."/>
            <person name="Beiko R.G."/>
            <person name="Coutinho P."/>
            <person name="Dacks J.B."/>
            <person name="Durnford D.G."/>
            <person name="Fast N.M."/>
            <person name="Green B.R."/>
            <person name="Grisdale C.J."/>
            <person name="Hempel F."/>
            <person name="Henrissat B."/>
            <person name="Hoppner M.P."/>
            <person name="Ishida K."/>
            <person name="Kim E."/>
            <person name="Koreny L."/>
            <person name="Kroth P.G."/>
            <person name="Liu Y."/>
            <person name="Malik S.B."/>
            <person name="Maier U.G."/>
            <person name="McRose D."/>
            <person name="Mock T."/>
            <person name="Neilson J.A."/>
            <person name="Onodera N.T."/>
            <person name="Poole A.M."/>
            <person name="Pritham E.J."/>
            <person name="Richards T.A."/>
            <person name="Rocap G."/>
            <person name="Roy S.W."/>
            <person name="Sarai C."/>
            <person name="Schaack S."/>
            <person name="Shirato S."/>
            <person name="Slamovits C.H."/>
            <person name="Spencer D.F."/>
            <person name="Suzuki S."/>
            <person name="Worden A.Z."/>
            <person name="Zauner S."/>
            <person name="Barry K."/>
            <person name="Bell C."/>
            <person name="Bharti A.K."/>
            <person name="Crow J.A."/>
            <person name="Grimwood J."/>
            <person name="Kramer R."/>
            <person name="Lindquist E."/>
            <person name="Lucas S."/>
            <person name="Salamov A."/>
            <person name="McFadden G.I."/>
            <person name="Lane C.E."/>
            <person name="Keeling P.J."/>
            <person name="Gray M.W."/>
            <person name="Grigoriev I.V."/>
            <person name="Archibald J.M."/>
        </authorList>
    </citation>
    <scope>NUCLEOTIDE SEQUENCE</scope>
    <source>
        <strain evidence="2 4">CCMP2712</strain>
    </source>
</reference>
<name>L1JJU3_GUITC</name>
<feature type="region of interest" description="Disordered" evidence="1">
    <location>
        <begin position="546"/>
        <end position="569"/>
    </location>
</feature>
<dbReference type="EMBL" id="JH992984">
    <property type="protein sequence ID" value="EKX48773.1"/>
    <property type="molecule type" value="Genomic_DNA"/>
</dbReference>
<dbReference type="GeneID" id="17305621"/>
<gene>
    <name evidence="2" type="ORF">GUITHDRAFT_105401</name>
</gene>
<evidence type="ECO:0000313" key="3">
    <source>
        <dbReference type="EnsemblProtists" id="EKX48773"/>
    </source>
</evidence>
<dbReference type="KEGG" id="gtt:GUITHDRAFT_105401"/>
<feature type="compositionally biased region" description="Basic and acidic residues" evidence="1">
    <location>
        <begin position="228"/>
        <end position="247"/>
    </location>
</feature>